<name>A0A1S1NT12_9GAMM</name>
<protein>
    <submittedName>
        <fullName evidence="5">Transporter substrate-binding domain-containing protein</fullName>
    </submittedName>
</protein>
<evidence type="ECO:0000313" key="5">
    <source>
        <dbReference type="EMBL" id="QEL12656.1"/>
    </source>
</evidence>
<dbReference type="KEGG" id="kuy:FY550_01225"/>
<keyword evidence="6" id="KW-1185">Reference proteome</keyword>
<gene>
    <name evidence="5" type="ORF">FY550_01225</name>
</gene>
<dbReference type="InterPro" id="IPR018313">
    <property type="entry name" value="SBP_3_CS"/>
</dbReference>
<evidence type="ECO:0000256" key="4">
    <source>
        <dbReference type="RuleBase" id="RU003744"/>
    </source>
</evidence>
<dbReference type="Gene3D" id="3.40.190.10">
    <property type="entry name" value="Periplasmic binding protein-like II"/>
    <property type="match status" value="2"/>
</dbReference>
<evidence type="ECO:0000256" key="1">
    <source>
        <dbReference type="ARBA" id="ARBA00004196"/>
    </source>
</evidence>
<dbReference type="Pfam" id="PF00497">
    <property type="entry name" value="SBP_bac_3"/>
    <property type="match status" value="1"/>
</dbReference>
<sequence length="246" mass="27753">MMTMLPAQAADQKPLKVASDVPYEPFEMQRPDGTFTGFEVDLVNAICEQMQRRCEWVKQGWDGIIPGLQARKYDFIASAMSVTPDRRKQVLFADPYYAVPSLWVAPDDSDIDDVSGDLAGKKIGVQRATVQDNYVTQHYPKAEIRRYATADDLATDMSAGRLDLTFITGPLAQDVLINRGNFRQLGEPVSKPKSIFGDGIAAAFRPRDRALVEQFNQALHKVEQNGTYDRLMHQYFDYDIHPDTTQ</sequence>
<keyword evidence="3" id="KW-0732">Signal</keyword>
<comment type="subcellular location">
    <subcellularLocation>
        <location evidence="1">Cell envelope</location>
    </subcellularLocation>
</comment>
<dbReference type="AlphaFoldDB" id="A0A1S1NT12"/>
<dbReference type="GO" id="GO:0030313">
    <property type="term" value="C:cell envelope"/>
    <property type="evidence" value="ECO:0007669"/>
    <property type="project" value="UniProtKB-SubCell"/>
</dbReference>
<dbReference type="OrthoDB" id="9768183at2"/>
<dbReference type="Proteomes" id="UP000322553">
    <property type="component" value="Chromosome"/>
</dbReference>
<comment type="similarity">
    <text evidence="2 4">Belongs to the bacterial solute-binding protein 3 family.</text>
</comment>
<dbReference type="STRING" id="657387.BH688_14260"/>
<dbReference type="InterPro" id="IPR001638">
    <property type="entry name" value="Solute-binding_3/MltF_N"/>
</dbReference>
<proteinExistence type="inferred from homology"/>
<evidence type="ECO:0000256" key="2">
    <source>
        <dbReference type="ARBA" id="ARBA00010333"/>
    </source>
</evidence>
<dbReference type="PROSITE" id="PS01039">
    <property type="entry name" value="SBP_BACTERIAL_3"/>
    <property type="match status" value="1"/>
</dbReference>
<accession>A0A1S1NT12</accession>
<dbReference type="SMART" id="SM00062">
    <property type="entry name" value="PBPb"/>
    <property type="match status" value="1"/>
</dbReference>
<reference evidence="5 6" key="1">
    <citation type="submission" date="2019-08" db="EMBL/GenBank/DDBJ databases">
        <title>Complete genome sequence of Kushneria sp. YCWA18, a halophilic phosphate-solubilizing bacterium isolated from Daqiao saltern in China.</title>
        <authorList>
            <person name="Du G.-X."/>
            <person name="Qu L.-Y."/>
        </authorList>
    </citation>
    <scope>NUCLEOTIDE SEQUENCE [LARGE SCALE GENOMIC DNA]</scope>
    <source>
        <strain evidence="5 6">YCWA18</strain>
    </source>
</reference>
<evidence type="ECO:0000313" key="6">
    <source>
        <dbReference type="Proteomes" id="UP000322553"/>
    </source>
</evidence>
<evidence type="ECO:0000256" key="3">
    <source>
        <dbReference type="ARBA" id="ARBA00022729"/>
    </source>
</evidence>
<dbReference type="SUPFAM" id="SSF53850">
    <property type="entry name" value="Periplasmic binding protein-like II"/>
    <property type="match status" value="1"/>
</dbReference>
<dbReference type="PANTHER" id="PTHR35936:SF19">
    <property type="entry name" value="AMINO-ACID-BINDING PROTEIN YXEM-RELATED"/>
    <property type="match status" value="1"/>
</dbReference>
<dbReference type="EMBL" id="CP043420">
    <property type="protein sequence ID" value="QEL12656.1"/>
    <property type="molecule type" value="Genomic_DNA"/>
</dbReference>
<organism evidence="5 6">
    <name type="scientific">Kushneria phosphatilytica</name>
    <dbReference type="NCBI Taxonomy" id="657387"/>
    <lineage>
        <taxon>Bacteria</taxon>
        <taxon>Pseudomonadati</taxon>
        <taxon>Pseudomonadota</taxon>
        <taxon>Gammaproteobacteria</taxon>
        <taxon>Oceanospirillales</taxon>
        <taxon>Halomonadaceae</taxon>
        <taxon>Kushneria</taxon>
    </lineage>
</organism>
<dbReference type="PANTHER" id="PTHR35936">
    <property type="entry name" value="MEMBRANE-BOUND LYTIC MUREIN TRANSGLYCOSYLASE F"/>
    <property type="match status" value="1"/>
</dbReference>